<gene>
    <name evidence="2" type="ordered locus">Ctha_1508</name>
</gene>
<reference evidence="2 3" key="1">
    <citation type="submission" date="2008-06" db="EMBL/GenBank/DDBJ databases">
        <title>Complete sequence of Chloroherpeton thalassium ATCC 35110.</title>
        <authorList>
            <consortium name="US DOE Joint Genome Institute"/>
            <person name="Lucas S."/>
            <person name="Copeland A."/>
            <person name="Lapidus A."/>
            <person name="Glavina del Rio T."/>
            <person name="Dalin E."/>
            <person name="Tice H."/>
            <person name="Bruce D."/>
            <person name="Goodwin L."/>
            <person name="Pitluck S."/>
            <person name="Schmutz J."/>
            <person name="Larimer F."/>
            <person name="Land M."/>
            <person name="Hauser L."/>
            <person name="Kyrpides N."/>
            <person name="Mikhailova N."/>
            <person name="Liu Z."/>
            <person name="Li T."/>
            <person name="Zhao F."/>
            <person name="Overmann J."/>
            <person name="Bryant D.A."/>
            <person name="Richardson P."/>
        </authorList>
    </citation>
    <scope>NUCLEOTIDE SEQUENCE [LARGE SCALE GENOMIC DNA]</scope>
    <source>
        <strain evidence="3">ATCC 35110 / GB-78</strain>
    </source>
</reference>
<dbReference type="InterPro" id="IPR013517">
    <property type="entry name" value="FG-GAP"/>
</dbReference>
<dbReference type="AlphaFoldDB" id="B3QS22"/>
<protein>
    <submittedName>
        <fullName evidence="2">FG-GAP repeat protein</fullName>
    </submittedName>
</protein>
<evidence type="ECO:0000256" key="1">
    <source>
        <dbReference type="ARBA" id="ARBA00022729"/>
    </source>
</evidence>
<dbReference type="STRING" id="517418.Ctha_1508"/>
<dbReference type="eggNOG" id="COG3391">
    <property type="taxonomic scope" value="Bacteria"/>
</dbReference>
<name>B3QS22_CHLT3</name>
<dbReference type="EMBL" id="CP001100">
    <property type="protein sequence ID" value="ACF13967.1"/>
    <property type="molecule type" value="Genomic_DNA"/>
</dbReference>
<dbReference type="SUPFAM" id="SSF69318">
    <property type="entry name" value="Integrin alpha N-terminal domain"/>
    <property type="match status" value="3"/>
</dbReference>
<dbReference type="PANTHER" id="PTHR46580">
    <property type="entry name" value="SENSOR KINASE-RELATED"/>
    <property type="match status" value="1"/>
</dbReference>
<dbReference type="KEGG" id="cts:Ctha_1508"/>
<dbReference type="PANTHER" id="PTHR46580:SF4">
    <property type="entry name" value="ATP_GTP-BINDING PROTEIN"/>
    <property type="match status" value="1"/>
</dbReference>
<organism evidence="2 3">
    <name type="scientific">Chloroherpeton thalassium (strain ATCC 35110 / GB-78)</name>
    <dbReference type="NCBI Taxonomy" id="517418"/>
    <lineage>
        <taxon>Bacteria</taxon>
        <taxon>Pseudomonadati</taxon>
        <taxon>Chlorobiota</taxon>
        <taxon>Chlorobiia</taxon>
        <taxon>Chlorobiales</taxon>
        <taxon>Chloroherpetonaceae</taxon>
        <taxon>Chloroherpeton</taxon>
    </lineage>
</organism>
<dbReference type="InterPro" id="IPR028994">
    <property type="entry name" value="Integrin_alpha_N"/>
</dbReference>
<keyword evidence="1" id="KW-0732">Signal</keyword>
<sequence>MRIIRVFITKVLFVAVLAPVVAITEIYATDTAGKNAIKSPVFYRKSIPIPNPIEKVVTGDFNGDGILDFAGVEKKGARLVIFYGRKNNPFVPRRFRLKSPTYDLKAADVNHDGKDDLLVLYGEPSMLRCFISRRNKKLVPAALLKTANNARKLEVEFHQNSRKIFAIGNGPGVETFLVGEKGALKSASVTFEKNTYKEITHGHLHSEEANENYLLCTDAVENKLFLMRDSKSDLFNEPVDYAFNAPIRGLAANDLNQNAIPDVILSLDASLKNGKNSQIQVVYDLGIETGVAPTTLKTSKNPGQLAVADINGDGLRDILYADNEEQTISVFWGLNKRQFSERTVLGCATTISDFLVADFNQDGVKEVLFCSTNLKKIVFFTTDADLKSPITYRQKRNLAQLKKIVCPPIPSEIMVSQNSRREDFFVVSQASGYASKLELNAQSARVFTQRLGARLRNAWRPADNALLSLLENKLSVQSCSSQFRFGKFNEFPVFSTDLQSAVLWWPKNSKSQFVLTLFDKGSQSILPRLQHFGIDAQTYAIKELMLESEVNLAQVQRFYAYAHEPKTMLVMEKSVGDGARLEAFRLEMSSGEKILLKKETLMKNEEMGSKVFPGRMVGVADLDKDEKMDFMFVHKGRIYFYLSSVSYAAQLNPYVFGASVDDFYRIMDLNQDGYLDVFVGKSKDTSLYILKGQKNGRFSKPHQLMKNVMVQAVVATQERGERKLAVANARTSTIDILSLKAFRFLN</sequence>
<dbReference type="RefSeq" id="WP_012500051.1">
    <property type="nucleotide sequence ID" value="NC_011026.1"/>
</dbReference>
<keyword evidence="3" id="KW-1185">Reference proteome</keyword>
<dbReference type="HOGENOM" id="CLU_372430_0_0_10"/>
<dbReference type="Pfam" id="PF13517">
    <property type="entry name" value="FG-GAP_3"/>
    <property type="match status" value="2"/>
</dbReference>
<accession>B3QS22</accession>
<evidence type="ECO:0000313" key="3">
    <source>
        <dbReference type="Proteomes" id="UP000001208"/>
    </source>
</evidence>
<dbReference type="Proteomes" id="UP000001208">
    <property type="component" value="Chromosome"/>
</dbReference>
<proteinExistence type="predicted"/>
<evidence type="ECO:0000313" key="2">
    <source>
        <dbReference type="EMBL" id="ACF13967.1"/>
    </source>
</evidence>
<dbReference type="Gene3D" id="2.130.10.130">
    <property type="entry name" value="Integrin alpha, N-terminal"/>
    <property type="match status" value="3"/>
</dbReference>